<dbReference type="GO" id="GO:0000463">
    <property type="term" value="P:maturation of LSU-rRNA from tricistronic rRNA transcript (SSU-rRNA, 5.8S rRNA, LSU-rRNA)"/>
    <property type="evidence" value="ECO:0007669"/>
    <property type="project" value="TreeGrafter"/>
</dbReference>
<dbReference type="EMBL" id="CABVLU010000002">
    <property type="protein sequence ID" value="VVT48739.1"/>
    <property type="molecule type" value="Genomic_DNA"/>
</dbReference>
<proteinExistence type="inferred from homology"/>
<dbReference type="Pfam" id="PF08079">
    <property type="entry name" value="Ribosomal_L30_N"/>
    <property type="match status" value="1"/>
</dbReference>
<dbReference type="InterPro" id="IPR012988">
    <property type="entry name" value="Ribosomal_uL30_N_euk"/>
</dbReference>
<organism evidence="7 8">
    <name type="scientific">Magnusiomyces paraingens</name>
    <dbReference type="NCBI Taxonomy" id="2606893"/>
    <lineage>
        <taxon>Eukaryota</taxon>
        <taxon>Fungi</taxon>
        <taxon>Dikarya</taxon>
        <taxon>Ascomycota</taxon>
        <taxon>Saccharomycotina</taxon>
        <taxon>Dipodascomycetes</taxon>
        <taxon>Dipodascales</taxon>
        <taxon>Dipodascaceae</taxon>
        <taxon>Magnusiomyces</taxon>
    </lineage>
</organism>
<keyword evidence="2" id="KW-0689">Ribosomal protein</keyword>
<dbReference type="GeneID" id="43580747"/>
<feature type="domain" description="Large ribosomal subunit protein uL30 N-terminal eukaryotes" evidence="6">
    <location>
        <begin position="22"/>
        <end position="87"/>
    </location>
</feature>
<dbReference type="GO" id="GO:0022625">
    <property type="term" value="C:cytosolic large ribosomal subunit"/>
    <property type="evidence" value="ECO:0007669"/>
    <property type="project" value="TreeGrafter"/>
</dbReference>
<dbReference type="RefSeq" id="XP_031852538.1">
    <property type="nucleotide sequence ID" value="XM_031996647.1"/>
</dbReference>
<accession>A0A5E8BDH0</accession>
<evidence type="ECO:0000256" key="1">
    <source>
        <dbReference type="ARBA" id="ARBA00007594"/>
    </source>
</evidence>
<comment type="similarity">
    <text evidence="1">Belongs to the universal ribosomal protein uL30 family.</text>
</comment>
<dbReference type="GO" id="GO:0003723">
    <property type="term" value="F:RNA binding"/>
    <property type="evidence" value="ECO:0007669"/>
    <property type="project" value="InterPro"/>
</dbReference>
<sequence>MAVKNKNNTKLAASKEPALPDETLLKKRKNNDSHRQRLSREAQAKKKAAEEAEKKKRRAAQFKRAETFVKHYRTSEQEQERIERTLATSARVEIPSEPKLLFVVRIKSDTTLVPQARRILNAMRLQEINNGVFVRLTEGTAELLRIVEPFVAFGYPTLNSVRTLIYKRGYTKASEGETGRVPITDNTIIEEALGDYGIICMEDLIHEIYALGPNFKKAANFLYPFQLSSPTGGWGVRSKFKKFIEGEGLGERAQDINALIEAQN</sequence>
<evidence type="ECO:0000259" key="6">
    <source>
        <dbReference type="Pfam" id="PF08079"/>
    </source>
</evidence>
<dbReference type="PANTHER" id="PTHR11524">
    <property type="entry name" value="60S RIBOSOMAL PROTEIN L7"/>
    <property type="match status" value="1"/>
</dbReference>
<dbReference type="Proteomes" id="UP000398389">
    <property type="component" value="Unassembled WGS sequence"/>
</dbReference>
<gene>
    <name evidence="7" type="ORF">SAPINGB_P001927</name>
</gene>
<evidence type="ECO:0000256" key="4">
    <source>
        <dbReference type="SAM" id="MobiDB-lite"/>
    </source>
</evidence>
<feature type="region of interest" description="Disordered" evidence="4">
    <location>
        <begin position="1"/>
        <end position="57"/>
    </location>
</feature>
<feature type="compositionally biased region" description="Polar residues" evidence="4">
    <location>
        <begin position="1"/>
        <end position="11"/>
    </location>
</feature>
<dbReference type="OrthoDB" id="28644at2759"/>
<protein>
    <recommendedName>
        <fullName evidence="9">Ribosomal protein L30 ferredoxin-like fold domain-containing protein</fullName>
    </recommendedName>
</protein>
<evidence type="ECO:0008006" key="9">
    <source>
        <dbReference type="Google" id="ProtNLM"/>
    </source>
</evidence>
<evidence type="ECO:0000313" key="7">
    <source>
        <dbReference type="EMBL" id="VVT48739.1"/>
    </source>
</evidence>
<dbReference type="InterPro" id="IPR016082">
    <property type="entry name" value="Ribosomal_uL30_ferredoxin-like"/>
</dbReference>
<dbReference type="AlphaFoldDB" id="A0A5E8BDH0"/>
<dbReference type="InterPro" id="IPR039699">
    <property type="entry name" value="Ribosomal_uL30"/>
</dbReference>
<evidence type="ECO:0000313" key="8">
    <source>
        <dbReference type="Proteomes" id="UP000398389"/>
    </source>
</evidence>
<dbReference type="CDD" id="cd01657">
    <property type="entry name" value="Ribosomal_L7_archeal_euk"/>
    <property type="match status" value="1"/>
</dbReference>
<reference evidence="7 8" key="1">
    <citation type="submission" date="2019-09" db="EMBL/GenBank/DDBJ databases">
        <authorList>
            <person name="Brejova B."/>
        </authorList>
    </citation>
    <scope>NUCLEOTIDE SEQUENCE [LARGE SCALE GENOMIC DNA]</scope>
</reference>
<evidence type="ECO:0000259" key="5">
    <source>
        <dbReference type="Pfam" id="PF00327"/>
    </source>
</evidence>
<feature type="compositionally biased region" description="Basic and acidic residues" evidence="4">
    <location>
        <begin position="30"/>
        <end position="54"/>
    </location>
</feature>
<evidence type="ECO:0000256" key="2">
    <source>
        <dbReference type="ARBA" id="ARBA00022980"/>
    </source>
</evidence>
<dbReference type="SUPFAM" id="SSF55129">
    <property type="entry name" value="Ribosomal protein L30p/L7e"/>
    <property type="match status" value="1"/>
</dbReference>
<dbReference type="GO" id="GO:0003735">
    <property type="term" value="F:structural constituent of ribosome"/>
    <property type="evidence" value="ECO:0007669"/>
    <property type="project" value="TreeGrafter"/>
</dbReference>
<dbReference type="Pfam" id="PF00327">
    <property type="entry name" value="Ribosomal_L30"/>
    <property type="match status" value="1"/>
</dbReference>
<name>A0A5E8BDH0_9ASCO</name>
<keyword evidence="8" id="KW-1185">Reference proteome</keyword>
<keyword evidence="3" id="KW-0687">Ribonucleoprotein</keyword>
<dbReference type="InterPro" id="IPR036919">
    <property type="entry name" value="Ribo_uL30_ferredoxin-like_sf"/>
</dbReference>
<feature type="domain" description="Large ribosomal subunit protein uL30-like ferredoxin-like fold" evidence="5">
    <location>
        <begin position="101"/>
        <end position="151"/>
    </location>
</feature>
<evidence type="ECO:0000256" key="3">
    <source>
        <dbReference type="ARBA" id="ARBA00023274"/>
    </source>
</evidence>
<dbReference type="PANTHER" id="PTHR11524:SF16">
    <property type="entry name" value="LARGE RIBOSOMAL SUBUNIT PROTEIN UL30"/>
    <property type="match status" value="1"/>
</dbReference>
<dbReference type="InterPro" id="IPR005998">
    <property type="entry name" value="Ribosomal_uL30_euk"/>
</dbReference>
<dbReference type="Gene3D" id="3.30.1390.20">
    <property type="entry name" value="Ribosomal protein L30, ferredoxin-like fold domain"/>
    <property type="match status" value="1"/>
</dbReference>
<dbReference type="InterPro" id="IPR035808">
    <property type="entry name" value="Ribosomal_uL30_euk_arc"/>
</dbReference>
<dbReference type="NCBIfam" id="TIGR01310">
    <property type="entry name" value="uL30_euk"/>
    <property type="match status" value="1"/>
</dbReference>
<dbReference type="FunFam" id="3.30.1390.20:FF:000004">
    <property type="entry name" value="60S ribosomal protein L7"/>
    <property type="match status" value="1"/>
</dbReference>